<comment type="subunit">
    <text evidence="13">Component of the INO80 chromatin-remodeling complex.</text>
</comment>
<dbReference type="InterPro" id="IPR050520">
    <property type="entry name" value="INO80/SWR1_helicase"/>
</dbReference>
<organism evidence="18 19">
    <name type="scientific">Folsomia candida</name>
    <name type="common">Springtail</name>
    <dbReference type="NCBI Taxonomy" id="158441"/>
    <lineage>
        <taxon>Eukaryota</taxon>
        <taxon>Metazoa</taxon>
        <taxon>Ecdysozoa</taxon>
        <taxon>Arthropoda</taxon>
        <taxon>Hexapoda</taxon>
        <taxon>Collembola</taxon>
        <taxon>Entomobryomorpha</taxon>
        <taxon>Isotomoidea</taxon>
        <taxon>Isotomidae</taxon>
        <taxon>Proisotominae</taxon>
        <taxon>Folsomia</taxon>
    </lineage>
</organism>
<keyword evidence="5 13" id="KW-0227">DNA damage</keyword>
<sequence>MWNHSSKSNSKVLTERIDSVDSKDQGCDLEKVEKYLDLTNYLNFLQNLFNRSTSDSESSDVELESTSTATLGVNISDMLSLESPSPSNIKIPSKKSAWSKPQSPFLSSAPKSMIITSHETSSESSSTNSSPFAHDDGSSVVSSFLPTDLTPMTDLELNNLLKRTNYLGSDDVEIDAMNFDLDDQDTAIPTIISALDNDDSTNNKKQNKKKKRKSKNNSDLHELPRQNRPNSGGKGNGHGPSHTGGEGGGGEGNCGGGGAGGSSSSGFNGSVSDSRGSSTNNSSSNNNKSNNSGGGSQQQQQLNRGCTVNCDRKQSLKPCAVQLLPSSSSVSNKATSSKVAIITHNSTPCISPATTMSLPLSLNNGNCLENSSTNDTFVADPPVLHILGDSDDDDDDSLSDYLSMVAEQPASTIHVPTFPQPNSNSEDESDDSPPSSVESKSETGDESSRSMGSKERGTKRKGSPEKEGVKNKRILLQKQAKYIELMNLKRKKIYLNISKKEVPKAQRTIFSTHKDELAIRRKLAHACSKVVRQKAIQSQKTAKESVWRAKRLTREMQAFWKQADRVEKENKKRKDKEDEEQRKQDVEVLEAKRLQQNLNFLITETELYAHLTTRKLHEGLLVADNVTNSSILDRLKVDGSTVANHEVDSMKIKAKINVHEAFEAQKIHTKLFNIDFMPKSEPTDDSASLFSGKLKNYQILGVNWLSKLFDHGVNGVLADEIGLGKTVQSIAFLAYLAEMCGIWGPFLVIAPSSSLHHWQQEIKRFIGEFKIVPYWGNPQERKILRQYWQQTNLHTREASFHVVITSYNVVVQDLKYFNKVKWQYLILDEAQAIKTAVSSRWKALIGFNCRNRLLLTGLPIQDSINELLSLLHFIMPSLFISQEDFVDWFSKEQEMQPDNNGVLEKKNRTRLYSVLEQFMLRRTKKDVENELCDKVEILLPCPLTTRQRFFHAALVRKIVTEDLLKASTTCNDPISSPAHDTRNLMSLVMQFRKVCNHPDLFERRDMKSPLFLDTICYPLPKLLFQDYVAPDSTLYARNHLFKERFNIFKPYNIHYSLFREGFNRRRDQSKHKNNIQDVHIANVGEKTVGGWSFLRFSGLGSGDIYKFICDGTTIQRMNDLVNFKREMCIIRKRLNSIGSLHFKPTEFLIYTSCEEKISETLQNLVFTSNTKSFYKWNSVSRMSTTNELLTDDDKVEYEYVIPNGSCCRVADDETSWDLEALCVPKFLLNLCPKVRCCGIQSYISDGPTTKWIKTAVGQCLSHRDRNIIMYGNPEGLEVRSFFEPPVVGGLLGLGNVHGWSDILMPDKERLVTDSGKLMILDGLLKNLKKVNGRRVVIYSLLPKMMDLLEEYFRYRQWTYIRVDGQKNQSEILSKSDTFAILLTTMTANSGLIGQNLSEMDTIIFYDNDWNSTIDQHSIDLADRLGQTGHAKQVTVYKLFSKGTIEERILRKIKQRSDTKVVETPDNQPETLTPKEILSLLIDEDDVDRRQRQVDRKAGELKSSDKKPIVKQNGISSASDQSDQPAVNLTNGDTDSLKAPAGSSGGSFQSQQSSPSSQEESDDMDSDLKDLEFDVTVYGEDLSELNPSNSDDYFDNYSRAIEWNNGSTSDYEEDLPFIPKKPKLGRGSGKRRGRPPSRVRVQMRDISLGGDMSMRRGPGRPRLKPIGPLNQGIRGRRPGRPPLSKKAETISANLSPLASTPRVFGIYNSQDLNMSSS</sequence>
<dbReference type="PANTHER" id="PTHR45685:SF2">
    <property type="entry name" value="CHROMATIN-REMODELING ATPASE INO80"/>
    <property type="match status" value="1"/>
</dbReference>
<evidence type="ECO:0000259" key="17">
    <source>
        <dbReference type="PROSITE" id="PS51413"/>
    </source>
</evidence>
<keyword evidence="10 13" id="KW-0238">DNA-binding</keyword>
<dbReference type="GO" id="GO:0005524">
    <property type="term" value="F:ATP binding"/>
    <property type="evidence" value="ECO:0007669"/>
    <property type="project" value="UniProtKB-UniRule"/>
</dbReference>
<dbReference type="EC" id="3.6.4.-" evidence="13"/>
<dbReference type="GO" id="GO:0016887">
    <property type="term" value="F:ATP hydrolysis activity"/>
    <property type="evidence" value="ECO:0007669"/>
    <property type="project" value="TreeGrafter"/>
</dbReference>
<keyword evidence="12" id="KW-0539">Nucleus</keyword>
<name>A0A226E523_FOLCA</name>
<keyword evidence="7 18" id="KW-0347">Helicase</keyword>
<feature type="compositionally biased region" description="Basic residues" evidence="14">
    <location>
        <begin position="1619"/>
        <end position="1636"/>
    </location>
</feature>
<comment type="caution">
    <text evidence="18">The sequence shown here is derived from an EMBL/GenBank/DDBJ whole genome shotgun (WGS) entry which is preliminary data.</text>
</comment>
<keyword evidence="6 13" id="KW-0378">Hydrolase</keyword>
<dbReference type="InterPro" id="IPR020838">
    <property type="entry name" value="DBINO"/>
</dbReference>
<accession>A0A226E523</accession>
<dbReference type="Proteomes" id="UP000198287">
    <property type="component" value="Unassembled WGS sequence"/>
</dbReference>
<keyword evidence="19" id="KW-1185">Reference proteome</keyword>
<dbReference type="InterPro" id="IPR027417">
    <property type="entry name" value="P-loop_NTPase"/>
</dbReference>
<feature type="compositionally biased region" description="Low complexity" evidence="14">
    <location>
        <begin position="264"/>
        <end position="303"/>
    </location>
</feature>
<feature type="domain" description="DBINO" evidence="17">
    <location>
        <begin position="493"/>
        <end position="618"/>
    </location>
</feature>
<dbReference type="InterPro" id="IPR038718">
    <property type="entry name" value="SNF2-like_sf"/>
</dbReference>
<feature type="compositionally biased region" description="Polar residues" evidence="14">
    <location>
        <begin position="1512"/>
        <end position="1533"/>
    </location>
</feature>
<evidence type="ECO:0000256" key="7">
    <source>
        <dbReference type="ARBA" id="ARBA00022806"/>
    </source>
</evidence>
<evidence type="ECO:0000256" key="12">
    <source>
        <dbReference type="ARBA" id="ARBA00023242"/>
    </source>
</evidence>
<feature type="compositionally biased region" description="Low complexity" evidence="14">
    <location>
        <begin position="116"/>
        <end position="130"/>
    </location>
</feature>
<feature type="domain" description="Helicase C-terminal" evidence="16">
    <location>
        <begin position="1322"/>
        <end position="1472"/>
    </location>
</feature>
<reference evidence="18 19" key="1">
    <citation type="submission" date="2015-12" db="EMBL/GenBank/DDBJ databases">
        <title>The genome of Folsomia candida.</title>
        <authorList>
            <person name="Faddeeva A."/>
            <person name="Derks M.F."/>
            <person name="Anvar Y."/>
            <person name="Smit S."/>
            <person name="Van Straalen N."/>
            <person name="Roelofs D."/>
        </authorList>
    </citation>
    <scope>NUCLEOTIDE SEQUENCE [LARGE SCALE GENOMIC DNA]</scope>
    <source>
        <strain evidence="18 19">VU population</strain>
        <tissue evidence="18">Whole body</tissue>
    </source>
</reference>
<feature type="compositionally biased region" description="Gly residues" evidence="14">
    <location>
        <begin position="232"/>
        <end position="263"/>
    </location>
</feature>
<evidence type="ECO:0000313" key="19">
    <source>
        <dbReference type="Proteomes" id="UP000198287"/>
    </source>
</evidence>
<dbReference type="FunFam" id="3.40.50.10810:FF:000005">
    <property type="entry name" value="Photoperiod-independent early flowering 1"/>
    <property type="match status" value="1"/>
</dbReference>
<feature type="region of interest" description="Disordered" evidence="14">
    <location>
        <begin position="82"/>
        <end position="103"/>
    </location>
</feature>
<dbReference type="InterPro" id="IPR001650">
    <property type="entry name" value="Helicase_C-like"/>
</dbReference>
<evidence type="ECO:0000256" key="4">
    <source>
        <dbReference type="ARBA" id="ARBA00022741"/>
    </source>
</evidence>
<evidence type="ECO:0000256" key="1">
    <source>
        <dbReference type="ARBA" id="ARBA00004123"/>
    </source>
</evidence>
<dbReference type="PROSITE" id="PS51413">
    <property type="entry name" value="DBINO"/>
    <property type="match status" value="1"/>
</dbReference>
<dbReference type="STRING" id="158441.A0A226E523"/>
<feature type="region of interest" description="Disordered" evidence="14">
    <location>
        <begin position="116"/>
        <end position="137"/>
    </location>
</feature>
<dbReference type="PANTHER" id="PTHR45685">
    <property type="entry name" value="HELICASE SRCAP-RELATED"/>
    <property type="match status" value="1"/>
</dbReference>
<feature type="domain" description="Helicase ATP-binding" evidence="15">
    <location>
        <begin position="706"/>
        <end position="877"/>
    </location>
</feature>
<evidence type="ECO:0000256" key="3">
    <source>
        <dbReference type="ARBA" id="ARBA00019805"/>
    </source>
</evidence>
<dbReference type="GO" id="GO:0031011">
    <property type="term" value="C:Ino80 complex"/>
    <property type="evidence" value="ECO:0007669"/>
    <property type="project" value="UniProtKB-UniRule"/>
</dbReference>
<dbReference type="GO" id="GO:0004386">
    <property type="term" value="F:helicase activity"/>
    <property type="evidence" value="ECO:0007669"/>
    <property type="project" value="UniProtKB-KW"/>
</dbReference>
<keyword evidence="11 13" id="KW-0234">DNA repair</keyword>
<feature type="compositionally biased region" description="Basic and acidic residues" evidence="14">
    <location>
        <begin position="439"/>
        <end position="470"/>
    </location>
</feature>
<feature type="region of interest" description="Disordered" evidence="14">
    <location>
        <begin position="564"/>
        <end position="584"/>
    </location>
</feature>
<keyword evidence="8 13" id="KW-0067">ATP-binding</keyword>
<dbReference type="Gene3D" id="3.40.50.10810">
    <property type="entry name" value="Tandem AAA-ATPase domain"/>
    <property type="match status" value="1"/>
</dbReference>
<dbReference type="InterPro" id="IPR049730">
    <property type="entry name" value="SNF2/RAD54-like_C"/>
</dbReference>
<feature type="compositionally biased region" description="Low complexity" evidence="14">
    <location>
        <begin position="83"/>
        <end position="96"/>
    </location>
</feature>
<evidence type="ECO:0000259" key="16">
    <source>
        <dbReference type="PROSITE" id="PS51194"/>
    </source>
</evidence>
<dbReference type="EMBL" id="LNIX01000007">
    <property type="protein sequence ID" value="OXA52388.1"/>
    <property type="molecule type" value="Genomic_DNA"/>
</dbReference>
<evidence type="ECO:0000256" key="2">
    <source>
        <dbReference type="ARBA" id="ARBA00007025"/>
    </source>
</evidence>
<dbReference type="Gene3D" id="3.40.50.300">
    <property type="entry name" value="P-loop containing nucleotide triphosphate hydrolases"/>
    <property type="match status" value="2"/>
</dbReference>
<proteinExistence type="inferred from homology"/>
<dbReference type="InterPro" id="IPR014001">
    <property type="entry name" value="Helicase_ATP-bd"/>
</dbReference>
<feature type="compositionally biased region" description="Low complexity" evidence="14">
    <location>
        <begin position="1545"/>
        <end position="1557"/>
    </location>
</feature>
<dbReference type="SUPFAM" id="SSF52540">
    <property type="entry name" value="P-loop containing nucleoside triphosphate hydrolases"/>
    <property type="match status" value="2"/>
</dbReference>
<keyword evidence="9" id="KW-0156">Chromatin regulator</keyword>
<dbReference type="GO" id="GO:0006281">
    <property type="term" value="P:DNA repair"/>
    <property type="evidence" value="ECO:0007669"/>
    <property type="project" value="UniProtKB-UniRule"/>
</dbReference>
<dbReference type="Pfam" id="PF00271">
    <property type="entry name" value="Helicase_C"/>
    <property type="match status" value="1"/>
</dbReference>
<comment type="domain">
    <text evidence="13">The DBINO region is involved in binding to DNA.</text>
</comment>
<comment type="similarity">
    <text evidence="2 13">Belongs to the SNF2/RAD54 helicase family.</text>
</comment>
<dbReference type="GO" id="GO:0042393">
    <property type="term" value="F:histone binding"/>
    <property type="evidence" value="ECO:0007669"/>
    <property type="project" value="TreeGrafter"/>
</dbReference>
<feature type="compositionally biased region" description="Basic and acidic residues" evidence="14">
    <location>
        <begin position="216"/>
        <end position="225"/>
    </location>
</feature>
<evidence type="ECO:0000256" key="10">
    <source>
        <dbReference type="ARBA" id="ARBA00023125"/>
    </source>
</evidence>
<dbReference type="Pfam" id="PF13892">
    <property type="entry name" value="DBINO"/>
    <property type="match status" value="1"/>
</dbReference>
<evidence type="ECO:0000256" key="6">
    <source>
        <dbReference type="ARBA" id="ARBA00022801"/>
    </source>
</evidence>
<comment type="catalytic activity">
    <reaction evidence="13">
        <text>ATP + H2O = ADP + phosphate + H(+)</text>
        <dbReference type="Rhea" id="RHEA:13065"/>
        <dbReference type="ChEBI" id="CHEBI:15377"/>
        <dbReference type="ChEBI" id="CHEBI:15378"/>
        <dbReference type="ChEBI" id="CHEBI:30616"/>
        <dbReference type="ChEBI" id="CHEBI:43474"/>
        <dbReference type="ChEBI" id="CHEBI:456216"/>
    </reaction>
</comment>
<evidence type="ECO:0000259" key="15">
    <source>
        <dbReference type="PROSITE" id="PS51192"/>
    </source>
</evidence>
<keyword evidence="4" id="KW-0547">Nucleotide-binding</keyword>
<evidence type="ECO:0000256" key="9">
    <source>
        <dbReference type="ARBA" id="ARBA00022853"/>
    </source>
</evidence>
<evidence type="ECO:0000313" key="18">
    <source>
        <dbReference type="EMBL" id="OXA52388.1"/>
    </source>
</evidence>
<dbReference type="CDD" id="cd18793">
    <property type="entry name" value="SF2_C_SNF"/>
    <property type="match status" value="1"/>
</dbReference>
<dbReference type="GO" id="GO:0003677">
    <property type="term" value="F:DNA binding"/>
    <property type="evidence" value="ECO:0007669"/>
    <property type="project" value="UniProtKB-UniRule"/>
</dbReference>
<gene>
    <name evidence="18" type="ORF">Fcan01_13822</name>
</gene>
<feature type="compositionally biased region" description="Basic and acidic residues" evidence="14">
    <location>
        <begin position="1488"/>
        <end position="1507"/>
    </location>
</feature>
<evidence type="ECO:0000256" key="8">
    <source>
        <dbReference type="ARBA" id="ARBA00022840"/>
    </source>
</evidence>
<comment type="function">
    <text evidence="13">ATPase component of the INO80 complex which remodels chromatin by shifting nucleosomes and is involved in DNA repair.</text>
</comment>
<evidence type="ECO:0000256" key="13">
    <source>
        <dbReference type="RuleBase" id="RU368001"/>
    </source>
</evidence>
<protein>
    <recommendedName>
        <fullName evidence="3 13">Chromatin-remodeling ATPase INO80</fullName>
        <ecNumber evidence="13">3.6.4.-</ecNumber>
    </recommendedName>
</protein>
<evidence type="ECO:0000256" key="5">
    <source>
        <dbReference type="ARBA" id="ARBA00022763"/>
    </source>
</evidence>
<dbReference type="OrthoDB" id="5847120at2759"/>
<evidence type="ECO:0000256" key="14">
    <source>
        <dbReference type="SAM" id="MobiDB-lite"/>
    </source>
</evidence>
<dbReference type="Pfam" id="PF00176">
    <property type="entry name" value="SNF2-rel_dom"/>
    <property type="match status" value="1"/>
</dbReference>
<feature type="region of interest" description="Disordered" evidence="14">
    <location>
        <begin position="1488"/>
        <end position="1565"/>
    </location>
</feature>
<feature type="region of interest" description="Disordered" evidence="14">
    <location>
        <begin position="194"/>
        <end position="305"/>
    </location>
</feature>
<feature type="region of interest" description="Disordered" evidence="14">
    <location>
        <begin position="409"/>
        <end position="472"/>
    </location>
</feature>
<dbReference type="GO" id="GO:0006338">
    <property type="term" value="P:chromatin remodeling"/>
    <property type="evidence" value="ECO:0007669"/>
    <property type="project" value="UniProtKB-UniRule"/>
</dbReference>
<feature type="compositionally biased region" description="Basic residues" evidence="14">
    <location>
        <begin position="205"/>
        <end position="215"/>
    </location>
</feature>
<comment type="subcellular location">
    <subcellularLocation>
        <location evidence="1 13">Nucleus</location>
    </subcellularLocation>
</comment>
<feature type="region of interest" description="Disordered" evidence="14">
    <location>
        <begin position="1609"/>
        <end position="1685"/>
    </location>
</feature>
<dbReference type="PROSITE" id="PS51194">
    <property type="entry name" value="HELICASE_CTER"/>
    <property type="match status" value="1"/>
</dbReference>
<dbReference type="SMART" id="SM00487">
    <property type="entry name" value="DEXDc"/>
    <property type="match status" value="1"/>
</dbReference>
<dbReference type="PROSITE" id="PS51192">
    <property type="entry name" value="HELICASE_ATP_BIND_1"/>
    <property type="match status" value="1"/>
</dbReference>
<evidence type="ECO:0000256" key="11">
    <source>
        <dbReference type="ARBA" id="ARBA00023204"/>
    </source>
</evidence>
<feature type="region of interest" description="Disordered" evidence="14">
    <location>
        <begin position="1454"/>
        <end position="1474"/>
    </location>
</feature>
<dbReference type="InterPro" id="IPR000330">
    <property type="entry name" value="SNF2_N"/>
</dbReference>